<dbReference type="EMBL" id="MK072045">
    <property type="protein sequence ID" value="AYV77492.1"/>
    <property type="molecule type" value="Genomic_DNA"/>
</dbReference>
<accession>A0A3G4ZRE9</accession>
<reference evidence="1" key="1">
    <citation type="submission" date="2018-10" db="EMBL/GenBank/DDBJ databases">
        <title>Hidden diversity of soil giant viruses.</title>
        <authorList>
            <person name="Schulz F."/>
            <person name="Alteio L."/>
            <person name="Goudeau D."/>
            <person name="Ryan E.M."/>
            <person name="Malmstrom R.R."/>
            <person name="Blanchard J."/>
            <person name="Woyke T."/>
        </authorList>
    </citation>
    <scope>NUCLEOTIDE SEQUENCE</scope>
    <source>
        <strain evidence="1">DSV1</strain>
    </source>
</reference>
<evidence type="ECO:0000313" key="1">
    <source>
        <dbReference type="EMBL" id="AYV77492.1"/>
    </source>
</evidence>
<gene>
    <name evidence="1" type="ORF">Dasosvirus4_13</name>
</gene>
<sequence>MILISIGIDAVDKLKISILIFRHARVRLKNNYVSSSIQSYGMNLDKKYHNE</sequence>
<proteinExistence type="predicted"/>
<name>A0A3G4ZRE9_9VIRU</name>
<organism evidence="1">
    <name type="scientific">Dasosvirus sp</name>
    <dbReference type="NCBI Taxonomy" id="2487764"/>
    <lineage>
        <taxon>Viruses</taxon>
        <taxon>Varidnaviria</taxon>
        <taxon>Bamfordvirae</taxon>
        <taxon>Nucleocytoviricota</taxon>
        <taxon>Megaviricetes</taxon>
        <taxon>Imitervirales</taxon>
        <taxon>Mimiviridae</taxon>
        <taxon>Klosneuvirinae</taxon>
    </lineage>
</organism>
<protein>
    <submittedName>
        <fullName evidence="1">Uncharacterized protein</fullName>
    </submittedName>
</protein>